<dbReference type="InterPro" id="IPR004839">
    <property type="entry name" value="Aminotransferase_I/II_large"/>
</dbReference>
<evidence type="ECO:0000256" key="1">
    <source>
        <dbReference type="ARBA" id="ARBA00001933"/>
    </source>
</evidence>
<evidence type="ECO:0000313" key="5">
    <source>
        <dbReference type="EMBL" id="KIZ33002.1"/>
    </source>
</evidence>
<proteinExistence type="inferred from homology"/>
<feature type="non-terminal residue" evidence="5">
    <location>
        <position position="83"/>
    </location>
</feature>
<evidence type="ECO:0000256" key="3">
    <source>
        <dbReference type="RuleBase" id="RU000481"/>
    </source>
</evidence>
<dbReference type="Pfam" id="PF00155">
    <property type="entry name" value="Aminotran_1_2"/>
    <property type="match status" value="1"/>
</dbReference>
<dbReference type="InterPro" id="IPR015424">
    <property type="entry name" value="PyrdxlP-dep_Trfase"/>
</dbReference>
<dbReference type="EMBL" id="JXXD01000302">
    <property type="protein sequence ID" value="KIZ33002.1"/>
    <property type="molecule type" value="Genomic_DNA"/>
</dbReference>
<name>A0A0D7E017_STUST</name>
<feature type="domain" description="Aminotransferase class I/classII large" evidence="4">
    <location>
        <begin position="3"/>
        <end position="75"/>
    </location>
</feature>
<comment type="caution">
    <text evidence="5">The sequence shown here is derived from an EMBL/GenBank/DDBJ whole genome shotgun (WGS) entry which is preliminary data.</text>
</comment>
<dbReference type="PANTHER" id="PTHR42885">
    <property type="entry name" value="HISTIDINOL-PHOSPHATE AMINOTRANSFERASE-RELATED"/>
    <property type="match status" value="1"/>
</dbReference>
<feature type="non-terminal residue" evidence="5">
    <location>
        <position position="1"/>
    </location>
</feature>
<evidence type="ECO:0000313" key="6">
    <source>
        <dbReference type="Proteomes" id="UP000032439"/>
    </source>
</evidence>
<dbReference type="Gene3D" id="3.40.640.10">
    <property type="entry name" value="Type I PLP-dependent aspartate aminotransferase-like (Major domain)"/>
    <property type="match status" value="1"/>
</dbReference>
<dbReference type="InterPro" id="IPR004838">
    <property type="entry name" value="NHTrfase_class1_PyrdxlP-BS"/>
</dbReference>
<dbReference type="Proteomes" id="UP000032439">
    <property type="component" value="Unassembled WGS sequence"/>
</dbReference>
<comment type="similarity">
    <text evidence="3">Belongs to the class-I pyridoxal-phosphate-dependent aminotransferase family.</text>
</comment>
<sequence>LAASGGWLLVDEAFMDCTPQHSLAAHSHLPGLVVLRSFGKFFGLAGARLGFALAHDGLLRALEELLGPWAIAGPARWLGSTLL</sequence>
<keyword evidence="3" id="KW-0032">Aminotransferase</keyword>
<dbReference type="EC" id="2.6.1.-" evidence="3"/>
<reference evidence="5 6" key="1">
    <citation type="submission" date="2014-11" db="EMBL/GenBank/DDBJ databases">
        <title>Genomics and ecophysiology of heterotrophic nitrogen fixing bacteria isolated from estuarine surface water.</title>
        <authorList>
            <person name="Bentzon-Tilia M."/>
            <person name="Severin I."/>
            <person name="Hansen L.H."/>
            <person name="Riemann L."/>
        </authorList>
    </citation>
    <scope>NUCLEOTIDE SEQUENCE [LARGE SCALE GENOMIC DNA]</scope>
    <source>
        <strain evidence="5 6">BAL361</strain>
    </source>
</reference>
<keyword evidence="3" id="KW-0808">Transferase</keyword>
<gene>
    <name evidence="5" type="ORF">LO50_22145</name>
</gene>
<dbReference type="PANTHER" id="PTHR42885:SF1">
    <property type="entry name" value="THREONINE-PHOSPHATE DECARBOXYLASE"/>
    <property type="match status" value="1"/>
</dbReference>
<dbReference type="SUPFAM" id="SSF53383">
    <property type="entry name" value="PLP-dependent transferases"/>
    <property type="match status" value="1"/>
</dbReference>
<organism evidence="5 6">
    <name type="scientific">Stutzerimonas stutzeri</name>
    <name type="common">Pseudomonas stutzeri</name>
    <dbReference type="NCBI Taxonomy" id="316"/>
    <lineage>
        <taxon>Bacteria</taxon>
        <taxon>Pseudomonadati</taxon>
        <taxon>Pseudomonadota</taxon>
        <taxon>Gammaproteobacteria</taxon>
        <taxon>Pseudomonadales</taxon>
        <taxon>Pseudomonadaceae</taxon>
        <taxon>Stutzerimonas</taxon>
    </lineage>
</organism>
<dbReference type="GO" id="GO:0016829">
    <property type="term" value="F:lyase activity"/>
    <property type="evidence" value="ECO:0007669"/>
    <property type="project" value="UniProtKB-KW"/>
</dbReference>
<accession>A0A0D7E017</accession>
<dbReference type="AlphaFoldDB" id="A0A0D7E017"/>
<keyword evidence="5" id="KW-0456">Lyase</keyword>
<dbReference type="InterPro" id="IPR015421">
    <property type="entry name" value="PyrdxlP-dep_Trfase_major"/>
</dbReference>
<keyword evidence="2" id="KW-0663">Pyridoxal phosphate</keyword>
<dbReference type="GO" id="GO:0008483">
    <property type="term" value="F:transaminase activity"/>
    <property type="evidence" value="ECO:0007669"/>
    <property type="project" value="UniProtKB-KW"/>
</dbReference>
<dbReference type="RefSeq" id="WP_044316386.1">
    <property type="nucleotide sequence ID" value="NZ_JXXD01000302.1"/>
</dbReference>
<protein>
    <recommendedName>
        <fullName evidence="3">Aminotransferase</fullName>
        <ecNumber evidence="3">2.6.1.-</ecNumber>
    </recommendedName>
</protein>
<dbReference type="PROSITE" id="PS00105">
    <property type="entry name" value="AA_TRANSFER_CLASS_1"/>
    <property type="match status" value="1"/>
</dbReference>
<evidence type="ECO:0000256" key="2">
    <source>
        <dbReference type="ARBA" id="ARBA00022898"/>
    </source>
</evidence>
<dbReference type="GO" id="GO:0030170">
    <property type="term" value="F:pyridoxal phosphate binding"/>
    <property type="evidence" value="ECO:0007669"/>
    <property type="project" value="InterPro"/>
</dbReference>
<evidence type="ECO:0000259" key="4">
    <source>
        <dbReference type="Pfam" id="PF00155"/>
    </source>
</evidence>
<comment type="cofactor">
    <cofactor evidence="1 3">
        <name>pyridoxal 5'-phosphate</name>
        <dbReference type="ChEBI" id="CHEBI:597326"/>
    </cofactor>
</comment>